<dbReference type="EMBL" id="VOHE01000007">
    <property type="protein sequence ID" value="TWT17718.1"/>
    <property type="molecule type" value="Genomic_DNA"/>
</dbReference>
<protein>
    <submittedName>
        <fullName evidence="1">DUF3348 domain-containing protein</fullName>
    </submittedName>
</protein>
<dbReference type="Proteomes" id="UP000315949">
    <property type="component" value="Unassembled WGS sequence"/>
</dbReference>
<evidence type="ECO:0000313" key="1">
    <source>
        <dbReference type="EMBL" id="TWT17718.1"/>
    </source>
</evidence>
<name>A0A5C5TWB3_9GAMM</name>
<evidence type="ECO:0000313" key="2">
    <source>
        <dbReference type="Proteomes" id="UP000315949"/>
    </source>
</evidence>
<comment type="caution">
    <text evidence="1">The sequence shown here is derived from an EMBL/GenBank/DDBJ whole genome shotgun (WGS) entry which is preliminary data.</text>
</comment>
<dbReference type="Pfam" id="PF11828">
    <property type="entry name" value="DUF3348"/>
    <property type="match status" value="1"/>
</dbReference>
<accession>A0A5C5TWB3</accession>
<gene>
    <name evidence="1" type="ORF">FQY79_12750</name>
</gene>
<dbReference type="AlphaFoldDB" id="A0A5C5TWB3"/>
<organism evidence="1 2">
    <name type="scientific">Luteimonas wenzhouensis</name>
    <dbReference type="NCBI Taxonomy" id="2599615"/>
    <lineage>
        <taxon>Bacteria</taxon>
        <taxon>Pseudomonadati</taxon>
        <taxon>Pseudomonadota</taxon>
        <taxon>Gammaproteobacteria</taxon>
        <taxon>Lysobacterales</taxon>
        <taxon>Lysobacteraceae</taxon>
        <taxon>Luteimonas</taxon>
    </lineage>
</organism>
<dbReference type="RefSeq" id="WP_146313289.1">
    <property type="nucleotide sequence ID" value="NZ_VOHE01000007.1"/>
</dbReference>
<dbReference type="OrthoDB" id="5949373at2"/>
<reference evidence="1 2" key="1">
    <citation type="submission" date="2019-07" db="EMBL/GenBank/DDBJ databases">
        <title>Luteimonas sp. YD-1 nov., isolated from acidic soil.</title>
        <authorList>
            <person name="Zhou J."/>
        </authorList>
    </citation>
    <scope>NUCLEOTIDE SEQUENCE [LARGE SCALE GENOMIC DNA]</scope>
    <source>
        <strain evidence="1 2">YD-1</strain>
    </source>
</reference>
<sequence length="227" mass="23876">MSSVSRPVPVAGPVFLRQLARVAGPGADAGPEAPLAATLAQWIDWPRAVALAGALDGRPADAGQAPAPDPGIADECARTQARLREAILADPLLAVPGPSPVDAEPGFAPFRARHQAHQRAMLAATGRLRGRLRDLVAAAPSLVRLAEVDAALEQALAPREHALLGQLPDLVAEHFARLRAQHVPGGPGAWLDRFRLDLRDLLLAELDLRFSPVHALLAALATDQPPP</sequence>
<keyword evidence="2" id="KW-1185">Reference proteome</keyword>
<dbReference type="InterPro" id="IPR021783">
    <property type="entry name" value="DUF3348"/>
</dbReference>
<proteinExistence type="predicted"/>